<accession>A0A1Y1RV35</accession>
<keyword evidence="7" id="KW-1185">Reference proteome</keyword>
<dbReference type="OrthoDB" id="9791234at2"/>
<dbReference type="Pfam" id="PF00107">
    <property type="entry name" value="ADH_zinc_N"/>
    <property type="match status" value="1"/>
</dbReference>
<dbReference type="AlphaFoldDB" id="A0A1Y1RV35"/>
<dbReference type="InterPro" id="IPR013149">
    <property type="entry name" value="ADH-like_C"/>
</dbReference>
<reference evidence="6 7" key="1">
    <citation type="submission" date="2017-03" db="EMBL/GenBank/DDBJ databases">
        <title>Draft Genome sequence of Marispirochaeta sp. strain JC444.</title>
        <authorList>
            <person name="Shivani Y."/>
            <person name="Subhash Y."/>
            <person name="Sasikala C."/>
            <person name="Ramana C."/>
        </authorList>
    </citation>
    <scope>NUCLEOTIDE SEQUENCE [LARGE SCALE GENOMIC DNA]</scope>
    <source>
        <strain evidence="6 7">JC444</strain>
    </source>
</reference>
<sequence>MKALQLKEYNHQEIIDAPKPSPKAGEVLIKVKACGICGSDIHGLDGSTGRRIPPLIMGHEASGVIEELGPGVKGYAKGDRVTFDSTLFCGECRYCREGNFNFCENRQVLGVACDEYHRDGAFAEYVVVPAIVLYPMPDEVSFVQAAMIEPLAVAVHGVSITPITIGDTALLMGAGIIGLLTLQVLRTAGCGRIYVADVDEGRLKQAMDFGATGTFNPKKDDIPAEMKKLTGGLGAQIALDAVGMESTVHACLYSVRKGGNVTAIGNLAPEIKLPLQHIVSHQITLRGSNASSGEFASSLQLIQSGRVDVDSLISKVAPLEEGADYFTRLYNREAGLMKVILEP</sequence>
<comment type="similarity">
    <text evidence="4">Belongs to the zinc-containing alcohol dehydrogenase family.</text>
</comment>
<dbReference type="Pfam" id="PF08240">
    <property type="entry name" value="ADH_N"/>
    <property type="match status" value="1"/>
</dbReference>
<dbReference type="Gene3D" id="3.90.180.10">
    <property type="entry name" value="Medium-chain alcohol dehydrogenases, catalytic domain"/>
    <property type="match status" value="1"/>
</dbReference>
<dbReference type="InterPro" id="IPR011032">
    <property type="entry name" value="GroES-like_sf"/>
</dbReference>
<dbReference type="SMART" id="SM00829">
    <property type="entry name" value="PKS_ER"/>
    <property type="match status" value="1"/>
</dbReference>
<dbReference type="PANTHER" id="PTHR43401:SF2">
    <property type="entry name" value="L-THREONINE 3-DEHYDROGENASE"/>
    <property type="match status" value="1"/>
</dbReference>
<comment type="caution">
    <text evidence="6">The sequence shown here is derived from an EMBL/GenBank/DDBJ whole genome shotgun (WGS) entry which is preliminary data.</text>
</comment>
<dbReference type="InterPro" id="IPR013154">
    <property type="entry name" value="ADH-like_N"/>
</dbReference>
<evidence type="ECO:0000256" key="1">
    <source>
        <dbReference type="ARBA" id="ARBA00022723"/>
    </source>
</evidence>
<dbReference type="InterPro" id="IPR050129">
    <property type="entry name" value="Zn_alcohol_dh"/>
</dbReference>
<dbReference type="PROSITE" id="PS00059">
    <property type="entry name" value="ADH_ZINC"/>
    <property type="match status" value="1"/>
</dbReference>
<dbReference type="RefSeq" id="WP_083052777.1">
    <property type="nucleotide sequence ID" value="NZ_MWQY01000026.1"/>
</dbReference>
<dbReference type="Gene3D" id="3.40.50.720">
    <property type="entry name" value="NAD(P)-binding Rossmann-like Domain"/>
    <property type="match status" value="1"/>
</dbReference>
<dbReference type="SUPFAM" id="SSF50129">
    <property type="entry name" value="GroES-like"/>
    <property type="match status" value="1"/>
</dbReference>
<keyword evidence="1 4" id="KW-0479">Metal-binding</keyword>
<comment type="cofactor">
    <cofactor evidence="4">
        <name>Zn(2+)</name>
        <dbReference type="ChEBI" id="CHEBI:29105"/>
    </cofactor>
</comment>
<evidence type="ECO:0000259" key="5">
    <source>
        <dbReference type="SMART" id="SM00829"/>
    </source>
</evidence>
<dbReference type="PANTHER" id="PTHR43401">
    <property type="entry name" value="L-THREONINE 3-DEHYDROGENASE"/>
    <property type="match status" value="1"/>
</dbReference>
<dbReference type="Proteomes" id="UP000192343">
    <property type="component" value="Unassembled WGS sequence"/>
</dbReference>
<evidence type="ECO:0000313" key="6">
    <source>
        <dbReference type="EMBL" id="ORC31178.1"/>
    </source>
</evidence>
<dbReference type="InterPro" id="IPR020843">
    <property type="entry name" value="ER"/>
</dbReference>
<dbReference type="SUPFAM" id="SSF51735">
    <property type="entry name" value="NAD(P)-binding Rossmann-fold domains"/>
    <property type="match status" value="1"/>
</dbReference>
<keyword evidence="3" id="KW-0560">Oxidoreductase</keyword>
<organism evidence="6 7">
    <name type="scientific">Marispirochaeta aestuarii</name>
    <dbReference type="NCBI Taxonomy" id="1963862"/>
    <lineage>
        <taxon>Bacteria</taxon>
        <taxon>Pseudomonadati</taxon>
        <taxon>Spirochaetota</taxon>
        <taxon>Spirochaetia</taxon>
        <taxon>Spirochaetales</taxon>
        <taxon>Spirochaetaceae</taxon>
        <taxon>Marispirochaeta</taxon>
    </lineage>
</organism>
<feature type="domain" description="Enoyl reductase (ER)" evidence="5">
    <location>
        <begin position="11"/>
        <end position="341"/>
    </location>
</feature>
<evidence type="ECO:0000313" key="7">
    <source>
        <dbReference type="Proteomes" id="UP000192343"/>
    </source>
</evidence>
<protein>
    <submittedName>
        <fullName evidence="6">Galactitol-1-phosphate 5-dehydrogenase</fullName>
    </submittedName>
</protein>
<dbReference type="InterPro" id="IPR002328">
    <property type="entry name" value="ADH_Zn_CS"/>
</dbReference>
<dbReference type="GO" id="GO:0016616">
    <property type="term" value="F:oxidoreductase activity, acting on the CH-OH group of donors, NAD or NADP as acceptor"/>
    <property type="evidence" value="ECO:0007669"/>
    <property type="project" value="UniProtKB-ARBA"/>
</dbReference>
<evidence type="ECO:0000256" key="2">
    <source>
        <dbReference type="ARBA" id="ARBA00022833"/>
    </source>
</evidence>
<name>A0A1Y1RV35_9SPIO</name>
<evidence type="ECO:0000256" key="3">
    <source>
        <dbReference type="ARBA" id="ARBA00023002"/>
    </source>
</evidence>
<gene>
    <name evidence="6" type="ORF">B4O97_17350</name>
</gene>
<evidence type="ECO:0000256" key="4">
    <source>
        <dbReference type="RuleBase" id="RU361277"/>
    </source>
</evidence>
<keyword evidence="2 4" id="KW-0862">Zinc</keyword>
<dbReference type="GO" id="GO:0008270">
    <property type="term" value="F:zinc ion binding"/>
    <property type="evidence" value="ECO:0007669"/>
    <property type="project" value="InterPro"/>
</dbReference>
<dbReference type="CDD" id="cd08236">
    <property type="entry name" value="sugar_DH"/>
    <property type="match status" value="1"/>
</dbReference>
<dbReference type="EMBL" id="MWQY01000026">
    <property type="protein sequence ID" value="ORC31178.1"/>
    <property type="molecule type" value="Genomic_DNA"/>
</dbReference>
<dbReference type="STRING" id="1963862.B4O97_17350"/>
<dbReference type="InterPro" id="IPR036291">
    <property type="entry name" value="NAD(P)-bd_dom_sf"/>
</dbReference>
<proteinExistence type="inferred from homology"/>